<keyword evidence="1" id="KW-0479">Metal-binding</keyword>
<keyword evidence="3" id="KW-0862">Zinc</keyword>
<evidence type="ECO:0000256" key="2">
    <source>
        <dbReference type="ARBA" id="ARBA00022771"/>
    </source>
</evidence>
<organism evidence="7 8">
    <name type="scientific">Dibothriocephalus latus</name>
    <name type="common">Fish tapeworm</name>
    <name type="synonym">Diphyllobothrium latum</name>
    <dbReference type="NCBI Taxonomy" id="60516"/>
    <lineage>
        <taxon>Eukaryota</taxon>
        <taxon>Metazoa</taxon>
        <taxon>Spiralia</taxon>
        <taxon>Lophotrochozoa</taxon>
        <taxon>Platyhelminthes</taxon>
        <taxon>Cestoda</taxon>
        <taxon>Eucestoda</taxon>
        <taxon>Diphyllobothriidea</taxon>
        <taxon>Diphyllobothriidae</taxon>
        <taxon>Dibothriocephalus</taxon>
    </lineage>
</organism>
<evidence type="ECO:0000256" key="1">
    <source>
        <dbReference type="ARBA" id="ARBA00022723"/>
    </source>
</evidence>
<dbReference type="GO" id="GO:0061665">
    <property type="term" value="F:SUMO ligase activity"/>
    <property type="evidence" value="ECO:0007669"/>
    <property type="project" value="TreeGrafter"/>
</dbReference>
<dbReference type="OrthoDB" id="6287158at2759"/>
<dbReference type="CDD" id="cd16650">
    <property type="entry name" value="SP-RING_PIAS-like"/>
    <property type="match status" value="1"/>
</dbReference>
<evidence type="ECO:0000256" key="5">
    <source>
        <dbReference type="SAM" id="MobiDB-lite"/>
    </source>
</evidence>
<dbReference type="Proteomes" id="UP000281553">
    <property type="component" value="Unassembled WGS sequence"/>
</dbReference>
<evidence type="ECO:0000256" key="3">
    <source>
        <dbReference type="ARBA" id="ARBA00022833"/>
    </source>
</evidence>
<dbReference type="InterPro" id="IPR004181">
    <property type="entry name" value="Znf_MIZ"/>
</dbReference>
<dbReference type="PANTHER" id="PTHR10782:SF4">
    <property type="entry name" value="TONALLI, ISOFORM E"/>
    <property type="match status" value="1"/>
</dbReference>
<dbReference type="EMBL" id="UYRU01045775">
    <property type="protein sequence ID" value="VDN08779.1"/>
    <property type="molecule type" value="Genomic_DNA"/>
</dbReference>
<keyword evidence="2 4" id="KW-0863">Zinc-finger</keyword>
<evidence type="ECO:0000256" key="4">
    <source>
        <dbReference type="PROSITE-ProRule" id="PRU00452"/>
    </source>
</evidence>
<protein>
    <recommendedName>
        <fullName evidence="6">SP-RING-type domain-containing protein</fullName>
    </recommendedName>
</protein>
<accession>A0A3P7NGY6</accession>
<dbReference type="Pfam" id="PF02891">
    <property type="entry name" value="zf-MIZ"/>
    <property type="match status" value="1"/>
</dbReference>
<feature type="region of interest" description="Disordered" evidence="5">
    <location>
        <begin position="1"/>
        <end position="26"/>
    </location>
</feature>
<dbReference type="GO" id="GO:0008270">
    <property type="term" value="F:zinc ion binding"/>
    <property type="evidence" value="ECO:0007669"/>
    <property type="project" value="UniProtKB-KW"/>
</dbReference>
<dbReference type="PANTHER" id="PTHR10782">
    <property type="entry name" value="ZINC FINGER MIZ DOMAIN-CONTAINING PROTEIN"/>
    <property type="match status" value="1"/>
</dbReference>
<dbReference type="SUPFAM" id="SSF57850">
    <property type="entry name" value="RING/U-box"/>
    <property type="match status" value="1"/>
</dbReference>
<evidence type="ECO:0000313" key="7">
    <source>
        <dbReference type="EMBL" id="VDN08779.1"/>
    </source>
</evidence>
<name>A0A3P7NGY6_DIBLA</name>
<sequence>MSQAVAADVMEDKVGPAELKPDGDPSIKLNPNAVSLRQFVDYAASLARSHNSSLTCQLLPLRRTETEKHTLEVLTSLLSANNAFGIYSASPFLRPITLLRPVQFAFPSKVVSQYPDPENMVRRLRDLADQKVTSLPLLAILSGTKLNAASLGFCTDYLTYSFTLKLDINIMCLLLDQSRQANSCTDNYRLILRLAWATTGFYMPGDKSNPSRVLASEVLPRCLSVRVDRRNVTLPDPTFHEGQAQNFGRRLRFAIDITDKICVQSNIPARCQDIEIDLTWLHAPLQDHALPLLEMVGSGSCTPILNYLLNLPLIQVTLDRVQPIPEFVRMFSSAVAGTPVADPPLGCEPPQLPSETVEALIGVYDFCRSADRAMVKSKLTSEDDLQSDGWIPVSLLCPLALTRIEIPVRSVKCDHLQCFDLSSYLTINKKRPRWSCPVCSSPAPFRDLRRDDFFVQLIADQSLKDAEMLQVDVNGQWRDVSKSIESDSSAIISVKDSMLVISSDNPGIAAFPSLLNGTSTMTPCMLESNYSPRPVTPMERDTSHFTACIRPLDDSDVNVRERSATQPEQTTVAHR</sequence>
<evidence type="ECO:0000259" key="6">
    <source>
        <dbReference type="PROSITE" id="PS51044"/>
    </source>
</evidence>
<proteinExistence type="predicted"/>
<reference evidence="7 8" key="1">
    <citation type="submission" date="2018-11" db="EMBL/GenBank/DDBJ databases">
        <authorList>
            <consortium name="Pathogen Informatics"/>
        </authorList>
    </citation>
    <scope>NUCLEOTIDE SEQUENCE [LARGE SCALE GENOMIC DNA]</scope>
</reference>
<dbReference type="InterPro" id="IPR013083">
    <property type="entry name" value="Znf_RING/FYVE/PHD"/>
</dbReference>
<dbReference type="GO" id="GO:0000785">
    <property type="term" value="C:chromatin"/>
    <property type="evidence" value="ECO:0007669"/>
    <property type="project" value="TreeGrafter"/>
</dbReference>
<feature type="compositionally biased region" description="Basic and acidic residues" evidence="5">
    <location>
        <begin position="10"/>
        <end position="25"/>
    </location>
</feature>
<dbReference type="GO" id="GO:0016925">
    <property type="term" value="P:protein sumoylation"/>
    <property type="evidence" value="ECO:0007669"/>
    <property type="project" value="TreeGrafter"/>
</dbReference>
<dbReference type="Gene3D" id="3.30.40.10">
    <property type="entry name" value="Zinc/RING finger domain, C3HC4 (zinc finger)"/>
    <property type="match status" value="1"/>
</dbReference>
<evidence type="ECO:0000313" key="8">
    <source>
        <dbReference type="Proteomes" id="UP000281553"/>
    </source>
</evidence>
<feature type="domain" description="SP-RING-type" evidence="6">
    <location>
        <begin position="381"/>
        <end position="468"/>
    </location>
</feature>
<keyword evidence="8" id="KW-1185">Reference proteome</keyword>
<dbReference type="AlphaFoldDB" id="A0A3P7NGY6"/>
<dbReference type="PROSITE" id="PS51044">
    <property type="entry name" value="ZF_SP_RING"/>
    <property type="match status" value="1"/>
</dbReference>
<gene>
    <name evidence="7" type="ORF">DILT_LOCUS4610</name>
</gene>